<feature type="non-terminal residue" evidence="1">
    <location>
        <position position="1"/>
    </location>
</feature>
<dbReference type="GO" id="GO:0003681">
    <property type="term" value="F:bent DNA binding"/>
    <property type="evidence" value="ECO:0007669"/>
    <property type="project" value="TreeGrafter"/>
</dbReference>
<proteinExistence type="predicted"/>
<dbReference type="AlphaFoldDB" id="A0AA36DD68"/>
<evidence type="ECO:0008006" key="3">
    <source>
        <dbReference type="Google" id="ProtNLM"/>
    </source>
</evidence>
<protein>
    <recommendedName>
        <fullName evidence="3">Small nuclear RNA-activating complex polypeptide 3</fullName>
    </recommendedName>
</protein>
<dbReference type="Pfam" id="PF12251">
    <property type="entry name" value="SNAPC3"/>
    <property type="match status" value="1"/>
</dbReference>
<dbReference type="GO" id="GO:0042796">
    <property type="term" value="P:snRNA transcription by RNA polymerase III"/>
    <property type="evidence" value="ECO:0007669"/>
    <property type="project" value="TreeGrafter"/>
</dbReference>
<name>A0AA36DD68_9BILA</name>
<dbReference type="PANTHER" id="PTHR13421:SF22">
    <property type="entry name" value="SNRNA-ACTIVATING PROTEIN COMPLEX SUBUNIT 3"/>
    <property type="match status" value="1"/>
</dbReference>
<dbReference type="InterPro" id="IPR022042">
    <property type="entry name" value="snRNA-activating_su3"/>
</dbReference>
<dbReference type="GO" id="GO:0000978">
    <property type="term" value="F:RNA polymerase II cis-regulatory region sequence-specific DNA binding"/>
    <property type="evidence" value="ECO:0007669"/>
    <property type="project" value="TreeGrafter"/>
</dbReference>
<dbReference type="GO" id="GO:0019185">
    <property type="term" value="C:snRNA-activating protein complex"/>
    <property type="evidence" value="ECO:0007669"/>
    <property type="project" value="TreeGrafter"/>
</dbReference>
<evidence type="ECO:0000313" key="2">
    <source>
        <dbReference type="Proteomes" id="UP001177023"/>
    </source>
</evidence>
<evidence type="ECO:0000313" key="1">
    <source>
        <dbReference type="EMBL" id="CAJ0585570.1"/>
    </source>
</evidence>
<dbReference type="EMBL" id="CATQJA010002706">
    <property type="protein sequence ID" value="CAJ0585570.1"/>
    <property type="molecule type" value="Genomic_DNA"/>
</dbReference>
<dbReference type="GO" id="GO:0042795">
    <property type="term" value="P:snRNA transcription by RNA polymerase II"/>
    <property type="evidence" value="ECO:0007669"/>
    <property type="project" value="TreeGrafter"/>
</dbReference>
<organism evidence="1 2">
    <name type="scientific">Mesorhabditis spiculigera</name>
    <dbReference type="NCBI Taxonomy" id="96644"/>
    <lineage>
        <taxon>Eukaryota</taxon>
        <taxon>Metazoa</taxon>
        <taxon>Ecdysozoa</taxon>
        <taxon>Nematoda</taxon>
        <taxon>Chromadorea</taxon>
        <taxon>Rhabditida</taxon>
        <taxon>Rhabditina</taxon>
        <taxon>Rhabditomorpha</taxon>
        <taxon>Rhabditoidea</taxon>
        <taxon>Rhabditidae</taxon>
        <taxon>Mesorhabditinae</taxon>
        <taxon>Mesorhabditis</taxon>
    </lineage>
</organism>
<dbReference type="GO" id="GO:0001046">
    <property type="term" value="F:core promoter sequence-specific DNA binding"/>
    <property type="evidence" value="ECO:0007669"/>
    <property type="project" value="TreeGrafter"/>
</dbReference>
<reference evidence="1" key="1">
    <citation type="submission" date="2023-06" db="EMBL/GenBank/DDBJ databases">
        <authorList>
            <person name="Delattre M."/>
        </authorList>
    </citation>
    <scope>NUCLEOTIDE SEQUENCE</scope>
    <source>
        <strain evidence="1">AF72</strain>
    </source>
</reference>
<keyword evidence="2" id="KW-1185">Reference proteome</keyword>
<dbReference type="Proteomes" id="UP001177023">
    <property type="component" value="Unassembled WGS sequence"/>
</dbReference>
<sequence length="413" mass="47053">MSMDKLFRSDFEWFISPVIDLSNFLEKCQDVHDAFSLVTMPANSDFSCTGDSENEMATNEMVAQLASLTGCSAQTAQTIFQKDLNIDALRGTDGRTMHDDDATVLEHAMKMEEVPEDCALETVKAARERAVQSADYSRKSHYLKEGKYFRYKYAVPLKRGFTNSIRAQVDKDFVITCSLPAPNNKLLGPEDPGRAKALKPAIKLLVRGDTSLLDFRRRLACPCDMSVDMEPGKWFEAPDIQNKSHMLLYPSSFIFIHDTFYVDLDSKGTHDTSLEIRQFMERDPKTYGHCKVKSIDNVKFRDIKLRLGQPYLMMHCGDCEHLLIFHDLRTLTHSDEQDASKYPLVAFEKAGDNYCMGCKRVLASMVVENCDLLPKSPSFLCRDCFKEFLFNSNNEPVVPFNANFYYPLTKLTI</sequence>
<dbReference type="PANTHER" id="PTHR13421">
    <property type="entry name" value="SNRNA-ACTIVATING PROTEIN COMPLEX SUBUNIT 3"/>
    <property type="match status" value="1"/>
</dbReference>
<dbReference type="GO" id="GO:0001006">
    <property type="term" value="F:RNA polymerase III type 3 promoter sequence-specific DNA binding"/>
    <property type="evidence" value="ECO:0007669"/>
    <property type="project" value="TreeGrafter"/>
</dbReference>
<gene>
    <name evidence="1" type="ORF">MSPICULIGERA_LOCUS23585</name>
</gene>
<comment type="caution">
    <text evidence="1">The sequence shown here is derived from an EMBL/GenBank/DDBJ whole genome shotgun (WGS) entry which is preliminary data.</text>
</comment>
<accession>A0AA36DD68</accession>